<dbReference type="RefSeq" id="WP_015955498.1">
    <property type="nucleotide sequence ID" value="NC_011729.1"/>
</dbReference>
<dbReference type="EMBL" id="CP001291">
    <property type="protein sequence ID" value="ACK71905.1"/>
    <property type="molecule type" value="Genomic_DNA"/>
</dbReference>
<dbReference type="HOGENOM" id="CLU_2568141_0_0_3"/>
<protein>
    <submittedName>
        <fullName evidence="1">Uncharacterized protein</fullName>
    </submittedName>
</protein>
<gene>
    <name evidence="1" type="ordered locus">PCC7424_3513</name>
</gene>
<dbReference type="STRING" id="65393.PCC7424_3513"/>
<dbReference type="AlphaFoldDB" id="B7KGH8"/>
<dbReference type="Proteomes" id="UP000002384">
    <property type="component" value="Chromosome"/>
</dbReference>
<evidence type="ECO:0000313" key="2">
    <source>
        <dbReference type="Proteomes" id="UP000002384"/>
    </source>
</evidence>
<proteinExistence type="predicted"/>
<dbReference type="OrthoDB" id="582801at2"/>
<evidence type="ECO:0000313" key="1">
    <source>
        <dbReference type="EMBL" id="ACK71905.1"/>
    </source>
</evidence>
<accession>B7KGH8</accession>
<reference evidence="2" key="1">
    <citation type="journal article" date="2011" name="MBio">
        <title>Novel metabolic attributes of the genus Cyanothece, comprising a group of unicellular nitrogen-fixing Cyanobacteria.</title>
        <authorList>
            <person name="Bandyopadhyay A."/>
            <person name="Elvitigala T."/>
            <person name="Welsh E."/>
            <person name="Stockel J."/>
            <person name="Liberton M."/>
            <person name="Min H."/>
            <person name="Sherman L.A."/>
            <person name="Pakrasi H.B."/>
        </authorList>
    </citation>
    <scope>NUCLEOTIDE SEQUENCE [LARGE SCALE GENOMIC DNA]</scope>
    <source>
        <strain evidence="2">PCC 7424</strain>
    </source>
</reference>
<sequence length="81" mass="8949">MIIQDLEHLDSIFKEKNVIQGSNGFTFISPQINVNTLVKAFAEPPQLLMNFGGQVLAGDYAFLQVNQMAYVRNMGFGPSPS</sequence>
<name>B7KGH8_GLOC7</name>
<organism evidence="1 2">
    <name type="scientific">Gloeothece citriformis (strain PCC 7424)</name>
    <name type="common">Cyanothece sp. (strain PCC 7424)</name>
    <dbReference type="NCBI Taxonomy" id="65393"/>
    <lineage>
        <taxon>Bacteria</taxon>
        <taxon>Bacillati</taxon>
        <taxon>Cyanobacteriota</taxon>
        <taxon>Cyanophyceae</taxon>
        <taxon>Oscillatoriophycideae</taxon>
        <taxon>Chroococcales</taxon>
        <taxon>Aphanothecaceae</taxon>
        <taxon>Gloeothece</taxon>
        <taxon>Gloeothece citriformis</taxon>
    </lineage>
</organism>
<keyword evidence="2" id="KW-1185">Reference proteome</keyword>
<dbReference type="KEGG" id="cyc:PCC7424_3513"/>